<name>A0A2U1JDU8_SMIAN</name>
<gene>
    <name evidence="13" type="ORF">BB558_000696</name>
</gene>
<dbReference type="GO" id="GO:0120547">
    <property type="term" value="F:heme A synthase activity"/>
    <property type="evidence" value="ECO:0007669"/>
    <property type="project" value="UniProtKB-EC"/>
</dbReference>
<dbReference type="GO" id="GO:0046872">
    <property type="term" value="F:metal ion binding"/>
    <property type="evidence" value="ECO:0007669"/>
    <property type="project" value="UniProtKB-KW"/>
</dbReference>
<keyword evidence="4" id="KW-0479">Metal-binding</keyword>
<dbReference type="EMBL" id="MBFU01000028">
    <property type="protein sequence ID" value="PWA03143.1"/>
    <property type="molecule type" value="Genomic_DNA"/>
</dbReference>
<evidence type="ECO:0000256" key="6">
    <source>
        <dbReference type="ARBA" id="ARBA00023002"/>
    </source>
</evidence>
<proteinExistence type="predicted"/>
<protein>
    <submittedName>
        <fullName evidence="13">Uncharacterized protein</fullName>
    </submittedName>
</protein>
<feature type="transmembrane region" description="Helical" evidence="12">
    <location>
        <begin position="2125"/>
        <end position="2149"/>
    </location>
</feature>
<keyword evidence="3 12" id="KW-0812">Transmembrane</keyword>
<comment type="catalytic activity">
    <reaction evidence="11">
        <text>Fe(II)-heme o + 2 A + H2O = Fe(II)-heme a + 2 AH2</text>
        <dbReference type="Rhea" id="RHEA:63388"/>
        <dbReference type="ChEBI" id="CHEBI:13193"/>
        <dbReference type="ChEBI" id="CHEBI:15377"/>
        <dbReference type="ChEBI" id="CHEBI:17499"/>
        <dbReference type="ChEBI" id="CHEBI:60530"/>
        <dbReference type="ChEBI" id="CHEBI:61715"/>
        <dbReference type="EC" id="1.17.99.9"/>
    </reaction>
    <physiologicalReaction direction="left-to-right" evidence="11">
        <dbReference type="Rhea" id="RHEA:63389"/>
    </physiologicalReaction>
</comment>
<keyword evidence="5 12" id="KW-1133">Transmembrane helix</keyword>
<dbReference type="Pfam" id="PF02628">
    <property type="entry name" value="COX15-CtaA"/>
    <property type="match status" value="1"/>
</dbReference>
<evidence type="ECO:0000256" key="11">
    <source>
        <dbReference type="ARBA" id="ARBA00048044"/>
    </source>
</evidence>
<sequence length="2184" mass="249365">MTAIEGLRMNNNGNQSPTKCTIINLEEYKKEKVDLNTLNTKIDAKESNKKLLVGRIWPCNKIEIVKTETELLYFPPGSIIFEDLSEILFFKNDMNGKQINGNGTNVGIKKTENSFGKKVTTENRHKTKRNHINSALGNLIKLYCRDKTYLKKENDMELQYESTDSHQMCTCCLELCMNYTFQSKLKLTKNEFGEKNTDILQTDGAVFVILDNWEYYQPPRNMTGRARFSWSFLEINSKPILLPKKFQEQFSKKLKSERNIDNPDFLGDDEAKVILEFWYKSKFLSKKKPNTKTKYVVDTFIRNNMENLMPSYECILHNKIDKISSISSKPLQSFEGFNGSDFALFSIAGEIMSKSPLLTLKKSSQKTKIVTSFPYFFLEIQTKNIEKIRNYARICSIDDPQNTNNVLLLLTGNRLTETHPFCTVGKSILITNIFACISKSIHGNIKNIISTLYPLYDEEYKMYESTIYFLDCIFDLIKVPQKVINQHDTNSIFSPNISQNDFKEAKVLMNHIYDDVSNFINDEKNKMLDTGSRETLNEDDQYKVDAIYEENVMNNNYQNNHFEENISEHQQFMPNSSHTSYSQVGIVSNILRINFLEQNEISYTGNITRIIDSKTGFYVLDGEIILYLGQSSVFNPWIPIRSGTQVQLSNVHTVVLESDNEYVWELGKLTNSNDKNVLILVGCERTSLDFLEQYPTTENLDEFIMTSFEIFDYIFKNLLKNKFSVHKTLLASETLLKLMYKFNENWFNETNSNYTSTNLLNRKETQNISTKTKKLYNIPQNILTELGIQALEKSYITSSNTKNQHTSDLKNTSIAFIENTCICCENSLIDERSVVHFLTNREGWNFAKTWASQHLKNDQQLNSFGDSLLSTKNFLPAFTKLGLDYQISFNCDIGMGNFALFGFLEFDYFGNLVLVDNTLKLPVVLLDDTLDSSCGDYMDMIGHAWSWSEFYFVYNKKAVIPADQKYASKLSYDEIYVVVESKKARMEYCNPYYTFQIRDSIEKNYQLMYIVPQSPLKDNRPSSFDHVMNSSEFGDSSSIYALCSSIEIDSSSTNTCLLGSLSDIEHCIINIPNSYQNPHSIKQGLVYVAYVKKTPALVTKGTKKVVHTIEGGIIFKLGLVFAIREKIVTELSSKLSLGLDEKSYIKHIYATSQNDMDIYRKLRIEKTSQLKCVPLWKLNVLDCKDFFFVLNEFSSFGIDRTKDSENVNSMVSFSGKLIGISFLFEDFPSQNFEKTNPNRNFSNQNLENRTTLHRTANKQLLENGYLSTHMLDNQSNVKITLESNVVTIQRINIYVNISLLLNSIGLLNGSTILIRNLCSKSSSMSMGKPYYTCTSFTTINILEYPQVSMRTSTTKNLNLKNQYNILSNIKMPTRLGLNSFDNAYNTSKSELYKRHISQKDLKSHENINLLTRVESIISLIVDFICPSCMNNLFSPLCNCLFNGNFEKSGYSEYRMPLLLPSLVANVQTAVGRNSLIVDIDGLENVSKMLFFDIGVWRMISELVYRSGCISRILFNCAKGTLVYESGNSMGSMFLDRSSLYTEEGLKLPSFIGTDLFELLLERTQRSNIYSGRQLMCVSTKSRKLFKYDDILFMKVFENPLYKTEFGSKDIEGGVEEATMNGFSDRYFECLGDVYKCVSVPATCVSVEQVNLEDISYLYILDLESKYQEILSYIHSLLFLILMKMLKGLQKLSFSNKSIFARSNIKNPFIYGTKVAGFASITNHKNFRLPSDFSPKLATQHKSIGNLYSKIPAIKNYKGIDFSSNRFFTLGTRIAKENSVYKYDANTANSVILGKRSFSVSRINNTENGNNGLAREVMFDYDGKTKKEYVNSKAVGYWLLYCSSMCFGIIVWGGLTRLTESGLSIVEWAPISGVKLPTTETEWEIEFEKYKSFPEYQKVHIDISMEDFKKIYFMEWFHRNIGRLLGLVFVIPAAYFISKGKVHKKNIAKVVGLGSLIGAQGAIGWFMVSSGLEKDLGEIPEAIPRVSQYRLTAHLGMAYLLYNADKIREVLKNPRMKSYRNGVLHMTIATLITCLSGGMVAGLDAGLVYNEFPMMGNGIIPPKEEIWSENYAEDIHGNPQPMWYNLFENPTTVQLIHRGLATAILFGVSYSWWIGRRMKLNRANRILLNGTFIFGLSQVALGILTLVNYVPVSLASAHQANSVMLVATLLGLHSSLKQLPRVISK</sequence>
<accession>A0A2U1JDU8</accession>
<feature type="transmembrane region" description="Helical" evidence="12">
    <location>
        <begin position="1833"/>
        <end position="1854"/>
    </location>
</feature>
<organism evidence="13 14">
    <name type="scientific">Smittium angustum</name>
    <dbReference type="NCBI Taxonomy" id="133377"/>
    <lineage>
        <taxon>Eukaryota</taxon>
        <taxon>Fungi</taxon>
        <taxon>Fungi incertae sedis</taxon>
        <taxon>Zoopagomycota</taxon>
        <taxon>Kickxellomycotina</taxon>
        <taxon>Harpellomycetes</taxon>
        <taxon>Harpellales</taxon>
        <taxon>Legeriomycetaceae</taxon>
        <taxon>Smittium</taxon>
    </lineage>
</organism>
<feature type="transmembrane region" description="Helical" evidence="12">
    <location>
        <begin position="1920"/>
        <end position="1937"/>
    </location>
</feature>
<comment type="subcellular location">
    <subcellularLocation>
        <location evidence="2">Membrane</location>
        <topology evidence="2">Multi-pass membrane protein</topology>
    </subcellularLocation>
</comment>
<reference evidence="13 14" key="1">
    <citation type="journal article" date="2018" name="MBio">
        <title>Comparative Genomics Reveals the Core Gene Toolbox for the Fungus-Insect Symbiosis.</title>
        <authorList>
            <person name="Wang Y."/>
            <person name="Stata M."/>
            <person name="Wang W."/>
            <person name="Stajich J.E."/>
            <person name="White M.M."/>
            <person name="Moncalvo J.M."/>
        </authorList>
    </citation>
    <scope>NUCLEOTIDE SEQUENCE [LARGE SCALE GENOMIC DNA]</scope>
    <source>
        <strain evidence="13 14">AUS-126-30</strain>
    </source>
</reference>
<evidence type="ECO:0000256" key="5">
    <source>
        <dbReference type="ARBA" id="ARBA00022989"/>
    </source>
</evidence>
<comment type="cofactor">
    <cofactor evidence="1">
        <name>heme b</name>
        <dbReference type="ChEBI" id="CHEBI:60344"/>
    </cofactor>
</comment>
<evidence type="ECO:0000256" key="4">
    <source>
        <dbReference type="ARBA" id="ARBA00022723"/>
    </source>
</evidence>
<evidence type="ECO:0000256" key="3">
    <source>
        <dbReference type="ARBA" id="ARBA00022692"/>
    </source>
</evidence>
<evidence type="ECO:0000256" key="8">
    <source>
        <dbReference type="ARBA" id="ARBA00023133"/>
    </source>
</evidence>
<keyword evidence="9 12" id="KW-0472">Membrane</keyword>
<keyword evidence="8" id="KW-0350">Heme biosynthesis</keyword>
<evidence type="ECO:0000256" key="9">
    <source>
        <dbReference type="ARBA" id="ARBA00023136"/>
    </source>
</evidence>
<evidence type="ECO:0000256" key="7">
    <source>
        <dbReference type="ARBA" id="ARBA00023004"/>
    </source>
</evidence>
<dbReference type="GO" id="GO:0006784">
    <property type="term" value="P:heme A biosynthetic process"/>
    <property type="evidence" value="ECO:0007669"/>
    <property type="project" value="InterPro"/>
</dbReference>
<dbReference type="PANTHER" id="PTHR23289">
    <property type="entry name" value="CYTOCHROME C OXIDASE ASSEMBLY PROTEIN COX15"/>
    <property type="match status" value="1"/>
</dbReference>
<feature type="transmembrane region" description="Helical" evidence="12">
    <location>
        <begin position="2094"/>
        <end position="2113"/>
    </location>
</feature>
<dbReference type="GO" id="GO:0005743">
    <property type="term" value="C:mitochondrial inner membrane"/>
    <property type="evidence" value="ECO:0007669"/>
    <property type="project" value="TreeGrafter"/>
</dbReference>
<keyword evidence="14" id="KW-1185">Reference proteome</keyword>
<comment type="pathway">
    <text evidence="10">Porphyrin-containing compound metabolism; heme A biosynthesis; heme A from heme O: step 1/1.</text>
</comment>
<evidence type="ECO:0000313" key="14">
    <source>
        <dbReference type="Proteomes" id="UP000245591"/>
    </source>
</evidence>
<dbReference type="PANTHER" id="PTHR23289:SF2">
    <property type="entry name" value="CYTOCHROME C OXIDASE ASSEMBLY PROTEIN COX15 HOMOLOG"/>
    <property type="match status" value="1"/>
</dbReference>
<evidence type="ECO:0000256" key="10">
    <source>
        <dbReference type="ARBA" id="ARBA00044501"/>
    </source>
</evidence>
<evidence type="ECO:0000256" key="1">
    <source>
        <dbReference type="ARBA" id="ARBA00001970"/>
    </source>
</evidence>
<keyword evidence="7" id="KW-0408">Iron</keyword>
<feature type="transmembrane region" description="Helical" evidence="12">
    <location>
        <begin position="1949"/>
        <end position="1967"/>
    </location>
</feature>
<dbReference type="GO" id="GO:0016653">
    <property type="term" value="F:oxidoreductase activity, acting on NAD(P)H, heme protein as acceptor"/>
    <property type="evidence" value="ECO:0007669"/>
    <property type="project" value="TreeGrafter"/>
</dbReference>
<keyword evidence="6" id="KW-0560">Oxidoreductase</keyword>
<evidence type="ECO:0000256" key="2">
    <source>
        <dbReference type="ARBA" id="ARBA00004141"/>
    </source>
</evidence>
<evidence type="ECO:0000256" key="12">
    <source>
        <dbReference type="SAM" id="Phobius"/>
    </source>
</evidence>
<comment type="caution">
    <text evidence="13">The sequence shown here is derived from an EMBL/GenBank/DDBJ whole genome shotgun (WGS) entry which is preliminary data.</text>
</comment>
<dbReference type="InterPro" id="IPR003780">
    <property type="entry name" value="COX15/CtaA_fam"/>
</dbReference>
<feature type="transmembrane region" description="Helical" evidence="12">
    <location>
        <begin position="2023"/>
        <end position="2048"/>
    </location>
</feature>
<dbReference type="Proteomes" id="UP000245591">
    <property type="component" value="Unassembled WGS sequence"/>
</dbReference>
<evidence type="ECO:0000313" key="13">
    <source>
        <dbReference type="EMBL" id="PWA03143.1"/>
    </source>
</evidence>
<dbReference type="InterPro" id="IPR023754">
    <property type="entry name" value="HemeA_Synthase_type2"/>
</dbReference>